<keyword evidence="3" id="KW-1185">Reference proteome</keyword>
<dbReference type="Proteomes" id="UP000464524">
    <property type="component" value="Chromosome"/>
</dbReference>
<dbReference type="Gene3D" id="2.30.110.10">
    <property type="entry name" value="Electron Transport, Fmn-binding Protein, Chain A"/>
    <property type="match status" value="1"/>
</dbReference>
<gene>
    <name evidence="2" type="ORF">FX988_00273</name>
</gene>
<dbReference type="InterPro" id="IPR012349">
    <property type="entry name" value="Split_barrel_FMN-bd"/>
</dbReference>
<dbReference type="OrthoDB" id="1432662at2"/>
<dbReference type="EMBL" id="CP047656">
    <property type="protein sequence ID" value="QHJ10064.1"/>
    <property type="molecule type" value="Genomic_DNA"/>
</dbReference>
<dbReference type="SUPFAM" id="SSF50475">
    <property type="entry name" value="FMN-binding split barrel"/>
    <property type="match status" value="1"/>
</dbReference>
<dbReference type="InterPro" id="IPR052917">
    <property type="entry name" value="Stress-Dev_Protein"/>
</dbReference>
<accession>A0A857JHB3</accession>
<evidence type="ECO:0000313" key="2">
    <source>
        <dbReference type="EMBL" id="QHJ10064.1"/>
    </source>
</evidence>
<sequence length="154" mass="17365">MSHDIREKMWKAMADSPIVMLGLTGSNAHHEPMHAQLDKDANSAFWFYTTKTNRNAAGGKAMAQFASKDHKVFACISGNLVEETDPGIIDKYWSKHVSAWYEDGRKDASLKMLRFDLDEAEIWEADADFSAKVNITFGGKVKPEEMGEHDKVRL</sequence>
<reference evidence="2 3" key="1">
    <citation type="submission" date="2019-12" db="EMBL/GenBank/DDBJ databases">
        <title>Genome sequencing and assembly of endphytes of Porphyra tenera.</title>
        <authorList>
            <person name="Park J.M."/>
            <person name="Shin R."/>
            <person name="Jo S.H."/>
        </authorList>
    </citation>
    <scope>NUCLEOTIDE SEQUENCE [LARGE SCALE GENOMIC DNA]</scope>
    <source>
        <strain evidence="2 3">GPM4</strain>
    </source>
</reference>
<dbReference type="Pfam" id="PF16242">
    <property type="entry name" value="Pyrid_ox_like"/>
    <property type="match status" value="1"/>
</dbReference>
<organism evidence="2 3">
    <name type="scientific">Paraglaciecola mesophila</name>
    <dbReference type="NCBI Taxonomy" id="197222"/>
    <lineage>
        <taxon>Bacteria</taxon>
        <taxon>Pseudomonadati</taxon>
        <taxon>Pseudomonadota</taxon>
        <taxon>Gammaproteobacteria</taxon>
        <taxon>Alteromonadales</taxon>
        <taxon>Alteromonadaceae</taxon>
        <taxon>Paraglaciecola</taxon>
    </lineage>
</organism>
<proteinExistence type="predicted"/>
<dbReference type="RefSeq" id="WP_160177995.1">
    <property type="nucleotide sequence ID" value="NZ_CP047656.1"/>
</dbReference>
<dbReference type="InterPro" id="IPR038725">
    <property type="entry name" value="YdaG_split_barrel_FMN-bd"/>
</dbReference>
<dbReference type="PANTHER" id="PTHR34818:SF1">
    <property type="entry name" value="PROTEIN BLI-3"/>
    <property type="match status" value="1"/>
</dbReference>
<dbReference type="KEGG" id="pmes:FX988_00273"/>
<feature type="domain" description="General stress protein FMN-binding split barrel" evidence="1">
    <location>
        <begin position="6"/>
        <end position="128"/>
    </location>
</feature>
<evidence type="ECO:0000259" key="1">
    <source>
        <dbReference type="Pfam" id="PF16242"/>
    </source>
</evidence>
<dbReference type="PANTHER" id="PTHR34818">
    <property type="entry name" value="PROTEIN BLI-3"/>
    <property type="match status" value="1"/>
</dbReference>
<protein>
    <recommendedName>
        <fullName evidence="1">General stress protein FMN-binding split barrel domain-containing protein</fullName>
    </recommendedName>
</protein>
<name>A0A857JHB3_9ALTE</name>
<evidence type="ECO:0000313" key="3">
    <source>
        <dbReference type="Proteomes" id="UP000464524"/>
    </source>
</evidence>
<dbReference type="AlphaFoldDB" id="A0A857JHB3"/>